<sequence>MDLNNQKGTPTARVLEEGLRVVVGKGDKARLWEKVLVEGTPLRTAFPRIYILAVKKSGCVRDFWIKEGVMGKWEVPLRRNLFDWELEQWGCFKACLENLNIREMIQDTIGWLHDPKGCFTVKSLIEWWTGWVGLCHSIKSERAWRVLFFAVTWTIWETRNNKIFKNWEVNAAHAEDMIRFRVAWWFKFLSGGSTDPSNSHLAQYSGSMYRFKKKRKFPNRLEWFPPNKDVLKFNVDGAVRGTMGPAGIGGVLRNYQGKVCCIFSEHIGIHDAITAEVWAIARACEIIKNRPELSGKTIVIVSDSQMAVSWINDDDRGSSAHTQTITDIRNALGSIGQSSIVFSPREFNSLADNLAKKGSRSVRDLLTWSDL</sequence>
<comment type="caution">
    <text evidence="2">The sequence shown here is derived from an EMBL/GenBank/DDBJ whole genome shotgun (WGS) entry which is preliminary data.</text>
</comment>
<feature type="domain" description="RNase H type-1" evidence="1">
    <location>
        <begin position="234"/>
        <end position="357"/>
    </location>
</feature>
<dbReference type="CDD" id="cd06222">
    <property type="entry name" value="RNase_H_like"/>
    <property type="match status" value="1"/>
</dbReference>
<dbReference type="PANTHER" id="PTHR47723">
    <property type="entry name" value="OS05G0353850 PROTEIN"/>
    <property type="match status" value="1"/>
</dbReference>
<dbReference type="Proteomes" id="UP001281410">
    <property type="component" value="Unassembled WGS sequence"/>
</dbReference>
<dbReference type="InterPro" id="IPR012337">
    <property type="entry name" value="RNaseH-like_sf"/>
</dbReference>
<dbReference type="AlphaFoldDB" id="A0AAD9ZR38"/>
<evidence type="ECO:0000259" key="1">
    <source>
        <dbReference type="Pfam" id="PF13456"/>
    </source>
</evidence>
<dbReference type="PANTHER" id="PTHR47723:SF22">
    <property type="entry name" value="RNASE H TYPE-1 DOMAIN-CONTAINING PROTEIN"/>
    <property type="match status" value="1"/>
</dbReference>
<protein>
    <recommendedName>
        <fullName evidence="1">RNase H type-1 domain-containing protein</fullName>
    </recommendedName>
</protein>
<dbReference type="EMBL" id="JANJYJ010000009">
    <property type="protein sequence ID" value="KAK3188765.1"/>
    <property type="molecule type" value="Genomic_DNA"/>
</dbReference>
<evidence type="ECO:0000313" key="3">
    <source>
        <dbReference type="Proteomes" id="UP001281410"/>
    </source>
</evidence>
<evidence type="ECO:0000313" key="2">
    <source>
        <dbReference type="EMBL" id="KAK3188765.1"/>
    </source>
</evidence>
<dbReference type="SUPFAM" id="SSF53098">
    <property type="entry name" value="Ribonuclease H-like"/>
    <property type="match status" value="1"/>
</dbReference>
<accession>A0AAD9ZR38</accession>
<proteinExistence type="predicted"/>
<dbReference type="InterPro" id="IPR002156">
    <property type="entry name" value="RNaseH_domain"/>
</dbReference>
<keyword evidence="3" id="KW-1185">Reference proteome</keyword>
<dbReference type="GO" id="GO:0003676">
    <property type="term" value="F:nucleic acid binding"/>
    <property type="evidence" value="ECO:0007669"/>
    <property type="project" value="InterPro"/>
</dbReference>
<dbReference type="InterPro" id="IPR036397">
    <property type="entry name" value="RNaseH_sf"/>
</dbReference>
<dbReference type="InterPro" id="IPR044730">
    <property type="entry name" value="RNase_H-like_dom_plant"/>
</dbReference>
<dbReference type="Gene3D" id="3.30.420.10">
    <property type="entry name" value="Ribonuclease H-like superfamily/Ribonuclease H"/>
    <property type="match status" value="1"/>
</dbReference>
<organism evidence="2 3">
    <name type="scientific">Dipteronia sinensis</name>
    <dbReference type="NCBI Taxonomy" id="43782"/>
    <lineage>
        <taxon>Eukaryota</taxon>
        <taxon>Viridiplantae</taxon>
        <taxon>Streptophyta</taxon>
        <taxon>Embryophyta</taxon>
        <taxon>Tracheophyta</taxon>
        <taxon>Spermatophyta</taxon>
        <taxon>Magnoliopsida</taxon>
        <taxon>eudicotyledons</taxon>
        <taxon>Gunneridae</taxon>
        <taxon>Pentapetalae</taxon>
        <taxon>rosids</taxon>
        <taxon>malvids</taxon>
        <taxon>Sapindales</taxon>
        <taxon>Sapindaceae</taxon>
        <taxon>Hippocastanoideae</taxon>
        <taxon>Acereae</taxon>
        <taxon>Dipteronia</taxon>
    </lineage>
</organism>
<reference evidence="2" key="1">
    <citation type="journal article" date="2023" name="Plant J.">
        <title>Genome sequences and population genomics provide insights into the demographic history, inbreeding, and mutation load of two 'living fossil' tree species of Dipteronia.</title>
        <authorList>
            <person name="Feng Y."/>
            <person name="Comes H.P."/>
            <person name="Chen J."/>
            <person name="Zhu S."/>
            <person name="Lu R."/>
            <person name="Zhang X."/>
            <person name="Li P."/>
            <person name="Qiu J."/>
            <person name="Olsen K.M."/>
            <person name="Qiu Y."/>
        </authorList>
    </citation>
    <scope>NUCLEOTIDE SEQUENCE</scope>
    <source>
        <strain evidence="2">NBL</strain>
    </source>
</reference>
<gene>
    <name evidence="2" type="ORF">Dsin_028326</name>
</gene>
<dbReference type="GO" id="GO:0004523">
    <property type="term" value="F:RNA-DNA hybrid ribonuclease activity"/>
    <property type="evidence" value="ECO:0007669"/>
    <property type="project" value="InterPro"/>
</dbReference>
<name>A0AAD9ZR38_9ROSI</name>
<dbReference type="InterPro" id="IPR053151">
    <property type="entry name" value="RNase_H-like"/>
</dbReference>
<dbReference type="Pfam" id="PF13456">
    <property type="entry name" value="RVT_3"/>
    <property type="match status" value="1"/>
</dbReference>